<gene>
    <name evidence="1" type="ORF">SDC9_141865</name>
</gene>
<evidence type="ECO:0000313" key="1">
    <source>
        <dbReference type="EMBL" id="MPM94717.1"/>
    </source>
</evidence>
<name>A0A645DZC0_9ZZZZ</name>
<protein>
    <submittedName>
        <fullName evidence="1">Uncharacterized protein</fullName>
    </submittedName>
</protein>
<comment type="caution">
    <text evidence="1">The sequence shown here is derived from an EMBL/GenBank/DDBJ whole genome shotgun (WGS) entry which is preliminary data.</text>
</comment>
<dbReference type="AlphaFoldDB" id="A0A645DZC0"/>
<proteinExistence type="predicted"/>
<organism evidence="1">
    <name type="scientific">bioreactor metagenome</name>
    <dbReference type="NCBI Taxonomy" id="1076179"/>
    <lineage>
        <taxon>unclassified sequences</taxon>
        <taxon>metagenomes</taxon>
        <taxon>ecological metagenomes</taxon>
    </lineage>
</organism>
<dbReference type="EMBL" id="VSSQ01041309">
    <property type="protein sequence ID" value="MPM94717.1"/>
    <property type="molecule type" value="Genomic_DNA"/>
</dbReference>
<accession>A0A645DZC0</accession>
<reference evidence="1" key="1">
    <citation type="submission" date="2019-08" db="EMBL/GenBank/DDBJ databases">
        <authorList>
            <person name="Kucharzyk K."/>
            <person name="Murdoch R.W."/>
            <person name="Higgins S."/>
            <person name="Loffler F."/>
        </authorList>
    </citation>
    <scope>NUCLEOTIDE SEQUENCE</scope>
</reference>
<sequence>MNQQALAQSTNGYARGGFAGRGAFKGRTQIGIAVLDSAGQVRVAGARCAESRDLFTLPFGMVFVLDQN</sequence>